<dbReference type="Gene3D" id="3.30.420.40">
    <property type="match status" value="1"/>
</dbReference>
<protein>
    <submittedName>
        <fullName evidence="2">Inactive of metal-dependent protease, putative molecular chaperone</fullName>
    </submittedName>
</protein>
<gene>
    <name evidence="2" type="ORF">AALO17_02110</name>
</gene>
<sequence length="211" mass="22983">MITLAMDTAYRHLTVGLFEDTKLLAGTSFECFKKQSENLFPELEKALEKAGLTMQDIDQVVITDGPGSYTGVRIAMTVAKVLASQRQIPLYTISTLQLYAGTAPAVNVLLDARGHRAYAGHVENGVLTEPETILTEAEYRKFLDSHPGSLMGDVPVEGTEPVHPDFLQNFIDLQAQWVPVKNVHAAVPRYLKESDAYKTAPAAAVAESHAG</sequence>
<keyword evidence="3" id="KW-1185">Reference proteome</keyword>
<dbReference type="GO" id="GO:0002949">
    <property type="term" value="P:tRNA threonylcarbamoyladenosine modification"/>
    <property type="evidence" value="ECO:0007669"/>
    <property type="project" value="InterPro"/>
</dbReference>
<dbReference type="PANTHER" id="PTHR11735:SF11">
    <property type="entry name" value="TRNA THREONYLCARBAMOYLADENOSINE BIOSYNTHESIS PROTEIN TSAB"/>
    <property type="match status" value="1"/>
</dbReference>
<dbReference type="KEGG" id="fro:AALO17_02110"/>
<dbReference type="GO" id="GO:0005829">
    <property type="term" value="C:cytosol"/>
    <property type="evidence" value="ECO:0007669"/>
    <property type="project" value="TreeGrafter"/>
</dbReference>
<dbReference type="AlphaFoldDB" id="A0A140DRR8"/>
<reference evidence="2 3" key="1">
    <citation type="journal article" date="2016" name="Gut Pathog.">
        <title>Whole genome sequencing of "Faecalibaculum rodentium" ALO17, isolated from C57BL/6J laboratory mouse feces.</title>
        <authorList>
            <person name="Lim S."/>
            <person name="Chang D.H."/>
            <person name="Ahn S."/>
            <person name="Kim B.C."/>
        </authorList>
    </citation>
    <scope>NUCLEOTIDE SEQUENCE [LARGE SCALE GENOMIC DNA]</scope>
    <source>
        <strain evidence="2 3">Alo17</strain>
    </source>
</reference>
<dbReference type="GO" id="GO:0006508">
    <property type="term" value="P:proteolysis"/>
    <property type="evidence" value="ECO:0007669"/>
    <property type="project" value="UniProtKB-KW"/>
</dbReference>
<dbReference type="SUPFAM" id="SSF53067">
    <property type="entry name" value="Actin-like ATPase domain"/>
    <property type="match status" value="1"/>
</dbReference>
<dbReference type="Pfam" id="PF00814">
    <property type="entry name" value="TsaD"/>
    <property type="match status" value="1"/>
</dbReference>
<evidence type="ECO:0000313" key="2">
    <source>
        <dbReference type="EMBL" id="AMK53345.1"/>
    </source>
</evidence>
<dbReference type="GeneID" id="78477107"/>
<keyword evidence="2" id="KW-0378">Hydrolase</keyword>
<evidence type="ECO:0000313" key="3">
    <source>
        <dbReference type="Proteomes" id="UP000069771"/>
    </source>
</evidence>
<accession>A0A140DRR8</accession>
<name>A0A140DRR8_9FIRM</name>
<dbReference type="NCBIfam" id="TIGR03725">
    <property type="entry name" value="T6A_YeaZ"/>
    <property type="match status" value="1"/>
</dbReference>
<dbReference type="PANTHER" id="PTHR11735">
    <property type="entry name" value="TRNA N6-ADENOSINE THREONYLCARBAMOYLTRANSFERASE"/>
    <property type="match status" value="1"/>
</dbReference>
<dbReference type="RefSeq" id="WP_067554346.1">
    <property type="nucleotide sequence ID" value="NZ_CANSHE010000011.1"/>
</dbReference>
<dbReference type="InterPro" id="IPR022496">
    <property type="entry name" value="T6A_TsaB"/>
</dbReference>
<organism evidence="2 3">
    <name type="scientific">Faecalibaculum rodentium</name>
    <dbReference type="NCBI Taxonomy" id="1702221"/>
    <lineage>
        <taxon>Bacteria</taxon>
        <taxon>Bacillati</taxon>
        <taxon>Bacillota</taxon>
        <taxon>Erysipelotrichia</taxon>
        <taxon>Erysipelotrichales</taxon>
        <taxon>Erysipelotrichaceae</taxon>
        <taxon>Faecalibaculum</taxon>
    </lineage>
</organism>
<dbReference type="EMBL" id="CP011391">
    <property type="protein sequence ID" value="AMK53345.1"/>
    <property type="molecule type" value="Genomic_DNA"/>
</dbReference>
<dbReference type="OrthoDB" id="9784166at2"/>
<dbReference type="PATRIC" id="fig|1702221.3.peg.198"/>
<dbReference type="InterPro" id="IPR043129">
    <property type="entry name" value="ATPase_NBD"/>
</dbReference>
<keyword evidence="2" id="KW-0645">Protease</keyword>
<feature type="domain" description="Gcp-like" evidence="1">
    <location>
        <begin position="33"/>
        <end position="124"/>
    </location>
</feature>
<dbReference type="GO" id="GO:0008233">
    <property type="term" value="F:peptidase activity"/>
    <property type="evidence" value="ECO:0007669"/>
    <property type="project" value="UniProtKB-KW"/>
</dbReference>
<proteinExistence type="predicted"/>
<dbReference type="Proteomes" id="UP000069771">
    <property type="component" value="Chromosome"/>
</dbReference>
<dbReference type="STRING" id="1702221.AALO17_02110"/>
<dbReference type="InterPro" id="IPR000905">
    <property type="entry name" value="Gcp-like_dom"/>
</dbReference>
<evidence type="ECO:0000259" key="1">
    <source>
        <dbReference type="Pfam" id="PF00814"/>
    </source>
</evidence>